<keyword evidence="2 8" id="KW-0813">Transport</keyword>
<keyword evidence="7 8" id="KW-0472">Membrane</keyword>
<sequence>MQLLLYSIWLSLVVTIVTVIISIPASKALGVYNFKGKKIFEFFIISPLLVPTVSVAMGIHIVFIKLGIANTFLGVVLVHLIPCIPYGVRILTDVFAIVGESMEIQARVLGASSIKAFFYVTLPMIMPGILSAASMVFIVSFSQYFLTFLIGGGRVITFAMAMFPFIESGDRMMASLYSIVFILTSLLFLVLIERLVKSYYKLENNYFV</sequence>
<reference evidence="10 11" key="1">
    <citation type="journal article" date="2019" name="Int. J. Syst. Evol. Microbiol.">
        <title>The Global Catalogue of Microorganisms (GCM) 10K type strain sequencing project: providing services to taxonomists for standard genome sequencing and annotation.</title>
        <authorList>
            <consortium name="The Broad Institute Genomics Platform"/>
            <consortium name="The Broad Institute Genome Sequencing Center for Infectious Disease"/>
            <person name="Wu L."/>
            <person name="Ma J."/>
        </authorList>
    </citation>
    <scope>NUCLEOTIDE SEQUENCE [LARGE SCALE GENOMIC DNA]</scope>
    <source>
        <strain evidence="10 11">JCM 1405</strain>
    </source>
</reference>
<dbReference type="CDD" id="cd06261">
    <property type="entry name" value="TM_PBP2"/>
    <property type="match status" value="1"/>
</dbReference>
<evidence type="ECO:0000256" key="3">
    <source>
        <dbReference type="ARBA" id="ARBA00022475"/>
    </source>
</evidence>
<keyword evidence="6 8" id="KW-1133">Transmembrane helix</keyword>
<organism evidence="10 11">
    <name type="scientific">Clostridium malenominatum</name>
    <dbReference type="NCBI Taxonomy" id="1539"/>
    <lineage>
        <taxon>Bacteria</taxon>
        <taxon>Bacillati</taxon>
        <taxon>Bacillota</taxon>
        <taxon>Clostridia</taxon>
        <taxon>Eubacteriales</taxon>
        <taxon>Clostridiaceae</taxon>
        <taxon>Clostridium</taxon>
    </lineage>
</organism>
<keyword evidence="5 8" id="KW-0812">Transmembrane</keyword>
<evidence type="ECO:0000313" key="11">
    <source>
        <dbReference type="Proteomes" id="UP001500339"/>
    </source>
</evidence>
<proteinExistence type="inferred from homology"/>
<dbReference type="PROSITE" id="PS50928">
    <property type="entry name" value="ABC_TM1"/>
    <property type="match status" value="1"/>
</dbReference>
<accession>A0ABN1IQY1</accession>
<feature type="transmembrane region" description="Helical" evidence="8">
    <location>
        <begin position="42"/>
        <end position="66"/>
    </location>
</feature>
<evidence type="ECO:0000256" key="1">
    <source>
        <dbReference type="ARBA" id="ARBA00004429"/>
    </source>
</evidence>
<dbReference type="EMBL" id="BAAACF010000001">
    <property type="protein sequence ID" value="GAA0719287.1"/>
    <property type="molecule type" value="Genomic_DNA"/>
</dbReference>
<feature type="transmembrane region" description="Helical" evidence="8">
    <location>
        <begin position="6"/>
        <end position="30"/>
    </location>
</feature>
<evidence type="ECO:0000256" key="5">
    <source>
        <dbReference type="ARBA" id="ARBA00022692"/>
    </source>
</evidence>
<feature type="transmembrane region" description="Helical" evidence="8">
    <location>
        <begin position="116"/>
        <end position="138"/>
    </location>
</feature>
<comment type="similarity">
    <text evidence="8">Belongs to the binding-protein-dependent transport system permease family.</text>
</comment>
<evidence type="ECO:0000256" key="6">
    <source>
        <dbReference type="ARBA" id="ARBA00022989"/>
    </source>
</evidence>
<keyword evidence="3" id="KW-1003">Cell membrane</keyword>
<gene>
    <name evidence="10" type="ORF">GCM10008905_07090</name>
</gene>
<dbReference type="InterPro" id="IPR000515">
    <property type="entry name" value="MetI-like"/>
</dbReference>
<feature type="transmembrane region" description="Helical" evidence="8">
    <location>
        <begin position="173"/>
        <end position="192"/>
    </location>
</feature>
<evidence type="ECO:0000259" key="9">
    <source>
        <dbReference type="PROSITE" id="PS50928"/>
    </source>
</evidence>
<protein>
    <submittedName>
        <fullName evidence="10">ABC transporter permease subunit</fullName>
    </submittedName>
</protein>
<dbReference type="PANTHER" id="PTHR43357:SF4">
    <property type="entry name" value="INNER MEMBRANE ABC TRANSPORTER PERMEASE PROTEIN YDCV"/>
    <property type="match status" value="1"/>
</dbReference>
<feature type="transmembrane region" description="Helical" evidence="8">
    <location>
        <begin position="72"/>
        <end position="95"/>
    </location>
</feature>
<feature type="transmembrane region" description="Helical" evidence="8">
    <location>
        <begin position="144"/>
        <end position="166"/>
    </location>
</feature>
<evidence type="ECO:0000256" key="4">
    <source>
        <dbReference type="ARBA" id="ARBA00022519"/>
    </source>
</evidence>
<keyword evidence="4" id="KW-0997">Cell inner membrane</keyword>
<dbReference type="PANTHER" id="PTHR43357">
    <property type="entry name" value="INNER MEMBRANE ABC TRANSPORTER PERMEASE PROTEIN YDCV"/>
    <property type="match status" value="1"/>
</dbReference>
<dbReference type="InterPro" id="IPR035906">
    <property type="entry name" value="MetI-like_sf"/>
</dbReference>
<evidence type="ECO:0000256" key="8">
    <source>
        <dbReference type="RuleBase" id="RU363032"/>
    </source>
</evidence>
<evidence type="ECO:0000256" key="2">
    <source>
        <dbReference type="ARBA" id="ARBA00022448"/>
    </source>
</evidence>
<name>A0ABN1IQY1_9CLOT</name>
<keyword evidence="11" id="KW-1185">Reference proteome</keyword>
<dbReference type="Pfam" id="PF00528">
    <property type="entry name" value="BPD_transp_1"/>
    <property type="match status" value="1"/>
</dbReference>
<comment type="caution">
    <text evidence="10">The sequence shown here is derived from an EMBL/GenBank/DDBJ whole genome shotgun (WGS) entry which is preliminary data.</text>
</comment>
<dbReference type="Proteomes" id="UP001500339">
    <property type="component" value="Unassembled WGS sequence"/>
</dbReference>
<evidence type="ECO:0000313" key="10">
    <source>
        <dbReference type="EMBL" id="GAA0719287.1"/>
    </source>
</evidence>
<evidence type="ECO:0000256" key="7">
    <source>
        <dbReference type="ARBA" id="ARBA00023136"/>
    </source>
</evidence>
<feature type="domain" description="ABC transmembrane type-1" evidence="9">
    <location>
        <begin position="4"/>
        <end position="192"/>
    </location>
</feature>
<dbReference type="Gene3D" id="1.10.3720.10">
    <property type="entry name" value="MetI-like"/>
    <property type="match status" value="1"/>
</dbReference>
<comment type="subcellular location">
    <subcellularLocation>
        <location evidence="1">Cell inner membrane</location>
        <topology evidence="1">Multi-pass membrane protein</topology>
    </subcellularLocation>
    <subcellularLocation>
        <location evidence="8">Cell membrane</location>
        <topology evidence="8">Multi-pass membrane protein</topology>
    </subcellularLocation>
</comment>
<dbReference type="SUPFAM" id="SSF161098">
    <property type="entry name" value="MetI-like"/>
    <property type="match status" value="1"/>
</dbReference>